<dbReference type="FunFam" id="3.30.930.10:FF:000022">
    <property type="entry name" value="Phenylalanine--tRNA ligase beta subunit"/>
    <property type="match status" value="1"/>
</dbReference>
<dbReference type="PROSITE" id="PS50886">
    <property type="entry name" value="TRBD"/>
    <property type="match status" value="1"/>
</dbReference>
<keyword evidence="12 15" id="KW-0648">Protein biosynthesis</keyword>
<evidence type="ECO:0000256" key="13">
    <source>
        <dbReference type="ARBA" id="ARBA00023146"/>
    </source>
</evidence>
<evidence type="ECO:0000313" key="21">
    <source>
        <dbReference type="Proteomes" id="UP000078532"/>
    </source>
</evidence>
<name>A0A1B7LAN5_9FIRM</name>
<comment type="similarity">
    <text evidence="2 15">Belongs to the phenylalanyl-tRNA synthetase beta subunit family. Type 1 subfamily.</text>
</comment>
<evidence type="ECO:0000256" key="4">
    <source>
        <dbReference type="ARBA" id="ARBA00022490"/>
    </source>
</evidence>
<dbReference type="STRING" id="1838280.A6M21_01225"/>
<dbReference type="InterPro" id="IPR005147">
    <property type="entry name" value="tRNA_synthase_B5-dom"/>
</dbReference>
<dbReference type="InterPro" id="IPR045060">
    <property type="entry name" value="Phe-tRNA-ligase_IIc_bsu"/>
</dbReference>
<feature type="domain" description="TRNA-binding" evidence="17">
    <location>
        <begin position="39"/>
        <end position="154"/>
    </location>
</feature>
<keyword evidence="13 15" id="KW-0030">Aminoacyl-tRNA synthetase</keyword>
<dbReference type="InterPro" id="IPR004532">
    <property type="entry name" value="Phe-tRNA-ligase_IIc_bsu_bact"/>
</dbReference>
<dbReference type="InterPro" id="IPR009061">
    <property type="entry name" value="DNA-bd_dom_put_sf"/>
</dbReference>
<dbReference type="EC" id="6.1.1.20" evidence="15"/>
<keyword evidence="11 16" id="KW-0694">RNA-binding</keyword>
<dbReference type="Proteomes" id="UP000078532">
    <property type="component" value="Unassembled WGS sequence"/>
</dbReference>
<dbReference type="NCBIfam" id="TIGR00472">
    <property type="entry name" value="pheT_bact"/>
    <property type="match status" value="1"/>
</dbReference>
<evidence type="ECO:0000256" key="16">
    <source>
        <dbReference type="PROSITE-ProRule" id="PRU00209"/>
    </source>
</evidence>
<evidence type="ECO:0000256" key="7">
    <source>
        <dbReference type="ARBA" id="ARBA00022723"/>
    </source>
</evidence>
<dbReference type="SUPFAM" id="SSF55681">
    <property type="entry name" value="Class II aaRS and biotin synthetases"/>
    <property type="match status" value="1"/>
</dbReference>
<sequence>MRVSFKWLREYVDIPVPPAELADRMTMAGVAVEGLQDLGAGIENVFTGRILKIETHPNADKLVVCTVTTGEGEIRQIVTGATNVREGQVVPVAVEGARLAGGLVIKKARLRGVESRGMLCSGQELGLDPAAMPADQAHGIMILPPDTPLGQDIRPVIGLDDVILELDLTPNRGDCLSMLGVAREAAALLGRELRPPVPVVTEIPASIAGRAQVDIAEPDLCRRYVARLFTNIKIGPSPLWMQERLRAAGVRPINNLVDITNYVMIELGQPLHAFDFDTLRDGRIIVRRARENEVLISLDNVERRLTGDMLVIADPGGPVAVAGVMGGLATEVTGKTTSVLLESAYFHPVSVRRTSRALGLRSEASTRFEKGIDPAGCRRAADRAAQLLQQLGAGEICSGVIDNYPVSHTPKTIILRPERAGQVLGVAVSREEAAGILSRLDFGVQDAGGDLLVTVPSHRVDVGLEIDLIEEVARMHGYHRIPATLPSGAATRGARTAEQSLTARVKDVLAQCGLTEVVTYSFTSPVFADRFHLPSGSERRQTLALQNPLSEEQSVMRTMLLPGLVEVLQRNFNRRVTDGAVFEIGRVYFPRDGEPLPEERPALAAAVTGQMPAGWNRPAQVLDFFFLKGVLETLAREIGLDVLHFEPLTGDPSFHPGRTAAVYAGEEKLGVLGELHPDVLESFELPARVTAFELDLASLLTRSGRVPRYQSLPRFPAMDRDLAVVVRKEIPAREVLRIIRKAGGALLSSVRLFDVYQGEQVKEGYRSLAFALKFQAGDRTLTDAEVLAHTAAISAALAKQLGAELRG</sequence>
<dbReference type="InterPro" id="IPR020825">
    <property type="entry name" value="Phe-tRNA_synthase-like_B3/B4"/>
</dbReference>
<comment type="subcellular location">
    <subcellularLocation>
        <location evidence="1 15">Cytoplasm</location>
    </subcellularLocation>
</comment>
<keyword evidence="8 15" id="KW-0547">Nucleotide-binding</keyword>
<comment type="catalytic activity">
    <reaction evidence="14 15">
        <text>tRNA(Phe) + L-phenylalanine + ATP = L-phenylalanyl-tRNA(Phe) + AMP + diphosphate + H(+)</text>
        <dbReference type="Rhea" id="RHEA:19413"/>
        <dbReference type="Rhea" id="RHEA-COMP:9668"/>
        <dbReference type="Rhea" id="RHEA-COMP:9699"/>
        <dbReference type="ChEBI" id="CHEBI:15378"/>
        <dbReference type="ChEBI" id="CHEBI:30616"/>
        <dbReference type="ChEBI" id="CHEBI:33019"/>
        <dbReference type="ChEBI" id="CHEBI:58095"/>
        <dbReference type="ChEBI" id="CHEBI:78442"/>
        <dbReference type="ChEBI" id="CHEBI:78531"/>
        <dbReference type="ChEBI" id="CHEBI:456215"/>
        <dbReference type="EC" id="6.1.1.20"/>
    </reaction>
</comment>
<dbReference type="SUPFAM" id="SSF46955">
    <property type="entry name" value="Putative DNA-binding domain"/>
    <property type="match status" value="1"/>
</dbReference>
<dbReference type="InterPro" id="IPR002547">
    <property type="entry name" value="tRNA-bd_dom"/>
</dbReference>
<dbReference type="PROSITE" id="PS51447">
    <property type="entry name" value="FDX_ACB"/>
    <property type="match status" value="1"/>
</dbReference>
<dbReference type="Gene3D" id="3.30.56.10">
    <property type="match status" value="2"/>
</dbReference>
<proteinExistence type="inferred from homology"/>
<keyword evidence="6 15" id="KW-0436">Ligase</keyword>
<dbReference type="AlphaFoldDB" id="A0A1B7LAN5"/>
<protein>
    <recommendedName>
        <fullName evidence="15">Phenylalanine--tRNA ligase beta subunit</fullName>
        <ecNumber evidence="15">6.1.1.20</ecNumber>
    </recommendedName>
    <alternativeName>
        <fullName evidence="15">Phenylalanyl-tRNA synthetase beta subunit</fullName>
        <shortName evidence="15">PheRS</shortName>
    </alternativeName>
</protein>
<evidence type="ECO:0000256" key="14">
    <source>
        <dbReference type="ARBA" id="ARBA00049255"/>
    </source>
</evidence>
<evidence type="ECO:0000259" key="17">
    <source>
        <dbReference type="PROSITE" id="PS50886"/>
    </source>
</evidence>
<evidence type="ECO:0000256" key="15">
    <source>
        <dbReference type="HAMAP-Rule" id="MF_00283"/>
    </source>
</evidence>
<dbReference type="SUPFAM" id="SSF56037">
    <property type="entry name" value="PheT/TilS domain"/>
    <property type="match status" value="1"/>
</dbReference>
<feature type="binding site" evidence="15">
    <location>
        <position position="461"/>
    </location>
    <ligand>
        <name>Mg(2+)</name>
        <dbReference type="ChEBI" id="CHEBI:18420"/>
        <note>shared with alpha subunit</note>
    </ligand>
</feature>
<dbReference type="GO" id="GO:0006432">
    <property type="term" value="P:phenylalanyl-tRNA aminoacylation"/>
    <property type="evidence" value="ECO:0007669"/>
    <property type="project" value="UniProtKB-UniRule"/>
</dbReference>
<feature type="domain" description="FDX-ACB" evidence="18">
    <location>
        <begin position="713"/>
        <end position="806"/>
    </location>
</feature>
<evidence type="ECO:0000259" key="18">
    <source>
        <dbReference type="PROSITE" id="PS51447"/>
    </source>
</evidence>
<keyword evidence="7 15" id="KW-0479">Metal-binding</keyword>
<dbReference type="InterPro" id="IPR045864">
    <property type="entry name" value="aa-tRNA-synth_II/BPL/LPL"/>
</dbReference>
<evidence type="ECO:0000259" key="19">
    <source>
        <dbReference type="PROSITE" id="PS51483"/>
    </source>
</evidence>
<dbReference type="EMBL" id="LYVF01000197">
    <property type="protein sequence ID" value="OAT79389.1"/>
    <property type="molecule type" value="Genomic_DNA"/>
</dbReference>
<dbReference type="PANTHER" id="PTHR10947">
    <property type="entry name" value="PHENYLALANYL-TRNA SYNTHETASE BETA CHAIN AND LEUCINE-RICH REPEAT-CONTAINING PROTEIN 47"/>
    <property type="match status" value="1"/>
</dbReference>
<dbReference type="SUPFAM" id="SSF50249">
    <property type="entry name" value="Nucleic acid-binding proteins"/>
    <property type="match status" value="1"/>
</dbReference>
<keyword evidence="9 15" id="KW-0067">ATP-binding</keyword>
<accession>A0A1B7LAN5</accession>
<dbReference type="NCBIfam" id="NF045760">
    <property type="entry name" value="YtpR"/>
    <property type="match status" value="1"/>
</dbReference>
<evidence type="ECO:0000256" key="6">
    <source>
        <dbReference type="ARBA" id="ARBA00022598"/>
    </source>
</evidence>
<dbReference type="Pfam" id="PF17759">
    <property type="entry name" value="tRNA_synthFbeta"/>
    <property type="match status" value="1"/>
</dbReference>
<feature type="binding site" evidence="15">
    <location>
        <position position="470"/>
    </location>
    <ligand>
        <name>Mg(2+)</name>
        <dbReference type="ChEBI" id="CHEBI:18420"/>
        <note>shared with alpha subunit</note>
    </ligand>
</feature>
<dbReference type="SMART" id="SM00873">
    <property type="entry name" value="B3_4"/>
    <property type="match status" value="1"/>
</dbReference>
<evidence type="ECO:0000256" key="8">
    <source>
        <dbReference type="ARBA" id="ARBA00022741"/>
    </source>
</evidence>
<dbReference type="PANTHER" id="PTHR10947:SF0">
    <property type="entry name" value="PHENYLALANINE--TRNA LIGASE BETA SUBUNIT"/>
    <property type="match status" value="1"/>
</dbReference>
<feature type="domain" description="B5" evidence="19">
    <location>
        <begin position="408"/>
        <end position="483"/>
    </location>
</feature>
<comment type="subunit">
    <text evidence="3 15">Tetramer of two alpha and two beta subunits.</text>
</comment>
<dbReference type="CDD" id="cd00769">
    <property type="entry name" value="PheRS_beta_core"/>
    <property type="match status" value="1"/>
</dbReference>
<dbReference type="Pfam" id="PF03147">
    <property type="entry name" value="FDX-ACB"/>
    <property type="match status" value="1"/>
</dbReference>
<evidence type="ECO:0000256" key="10">
    <source>
        <dbReference type="ARBA" id="ARBA00022842"/>
    </source>
</evidence>
<evidence type="ECO:0000256" key="9">
    <source>
        <dbReference type="ARBA" id="ARBA00022840"/>
    </source>
</evidence>
<evidence type="ECO:0000256" key="1">
    <source>
        <dbReference type="ARBA" id="ARBA00004496"/>
    </source>
</evidence>
<dbReference type="CDD" id="cd02796">
    <property type="entry name" value="tRNA_bind_bactPheRS"/>
    <property type="match status" value="1"/>
</dbReference>
<dbReference type="GO" id="GO:0005524">
    <property type="term" value="F:ATP binding"/>
    <property type="evidence" value="ECO:0007669"/>
    <property type="project" value="UniProtKB-UniRule"/>
</dbReference>
<feature type="binding site" evidence="15">
    <location>
        <position position="467"/>
    </location>
    <ligand>
        <name>Mg(2+)</name>
        <dbReference type="ChEBI" id="CHEBI:18420"/>
        <note>shared with alpha subunit</note>
    </ligand>
</feature>
<evidence type="ECO:0000256" key="2">
    <source>
        <dbReference type="ARBA" id="ARBA00008653"/>
    </source>
</evidence>
<keyword evidence="10 15" id="KW-0460">Magnesium</keyword>
<keyword evidence="4 15" id="KW-0963">Cytoplasm</keyword>
<dbReference type="GO" id="GO:0140096">
    <property type="term" value="F:catalytic activity, acting on a protein"/>
    <property type="evidence" value="ECO:0007669"/>
    <property type="project" value="UniProtKB-ARBA"/>
</dbReference>
<dbReference type="RefSeq" id="WP_066671451.1">
    <property type="nucleotide sequence ID" value="NZ_LYVF01000197.1"/>
</dbReference>
<dbReference type="Pfam" id="PF03484">
    <property type="entry name" value="B5"/>
    <property type="match status" value="1"/>
</dbReference>
<evidence type="ECO:0000313" key="20">
    <source>
        <dbReference type="EMBL" id="OAT79389.1"/>
    </source>
</evidence>
<dbReference type="GO" id="GO:0000287">
    <property type="term" value="F:magnesium ion binding"/>
    <property type="evidence" value="ECO:0007669"/>
    <property type="project" value="UniProtKB-UniRule"/>
</dbReference>
<dbReference type="FunFam" id="3.50.40.10:FF:000001">
    <property type="entry name" value="Phenylalanine--tRNA ligase beta subunit"/>
    <property type="match status" value="1"/>
</dbReference>
<evidence type="ECO:0000256" key="12">
    <source>
        <dbReference type="ARBA" id="ARBA00022917"/>
    </source>
</evidence>
<dbReference type="GO" id="GO:0009328">
    <property type="term" value="C:phenylalanine-tRNA ligase complex"/>
    <property type="evidence" value="ECO:0007669"/>
    <property type="project" value="TreeGrafter"/>
</dbReference>
<dbReference type="InterPro" id="IPR041616">
    <property type="entry name" value="PheRS_beta_core"/>
</dbReference>
<keyword evidence="21" id="KW-1185">Reference proteome</keyword>
<dbReference type="PROSITE" id="PS51483">
    <property type="entry name" value="B5"/>
    <property type="match status" value="1"/>
</dbReference>
<dbReference type="InterPro" id="IPR036690">
    <property type="entry name" value="Fdx_antiC-bd_sf"/>
</dbReference>
<dbReference type="FunFam" id="2.40.50.140:FF:000045">
    <property type="entry name" value="Phenylalanine--tRNA ligase beta subunit"/>
    <property type="match status" value="1"/>
</dbReference>
<dbReference type="GO" id="GO:0000049">
    <property type="term" value="F:tRNA binding"/>
    <property type="evidence" value="ECO:0007669"/>
    <property type="project" value="UniProtKB-UniRule"/>
</dbReference>
<keyword evidence="5 16" id="KW-0820">tRNA-binding</keyword>
<evidence type="ECO:0000256" key="5">
    <source>
        <dbReference type="ARBA" id="ARBA00022555"/>
    </source>
</evidence>
<dbReference type="Gene3D" id="3.30.70.380">
    <property type="entry name" value="Ferrodoxin-fold anticodon-binding domain"/>
    <property type="match status" value="1"/>
</dbReference>
<dbReference type="SUPFAM" id="SSF54991">
    <property type="entry name" value="Anticodon-binding domain of PheRS"/>
    <property type="match status" value="1"/>
</dbReference>
<dbReference type="SMART" id="SM00896">
    <property type="entry name" value="FDX-ACB"/>
    <property type="match status" value="1"/>
</dbReference>
<dbReference type="InterPro" id="IPR005121">
    <property type="entry name" value="Fdx_antiC-bd"/>
</dbReference>
<organism evidence="20 21">
    <name type="scientific">Desulfotomaculum copahuensis</name>
    <dbReference type="NCBI Taxonomy" id="1838280"/>
    <lineage>
        <taxon>Bacteria</taxon>
        <taxon>Bacillati</taxon>
        <taxon>Bacillota</taxon>
        <taxon>Clostridia</taxon>
        <taxon>Eubacteriales</taxon>
        <taxon>Desulfotomaculaceae</taxon>
        <taxon>Desulfotomaculum</taxon>
    </lineage>
</organism>
<dbReference type="Gene3D" id="3.30.930.10">
    <property type="entry name" value="Bira Bifunctional Protein, Domain 2"/>
    <property type="match status" value="1"/>
</dbReference>
<feature type="binding site" evidence="15">
    <location>
        <position position="471"/>
    </location>
    <ligand>
        <name>Mg(2+)</name>
        <dbReference type="ChEBI" id="CHEBI:18420"/>
        <note>shared with alpha subunit</note>
    </ligand>
</feature>
<reference evidence="20 21" key="1">
    <citation type="submission" date="2016-04" db="EMBL/GenBank/DDBJ databases">
        <authorList>
            <person name="Evans L.H."/>
            <person name="Alamgir A."/>
            <person name="Owens N."/>
            <person name="Weber N.D."/>
            <person name="Virtaneva K."/>
            <person name="Barbian K."/>
            <person name="Babar A."/>
            <person name="Rosenke K."/>
        </authorList>
    </citation>
    <scope>NUCLEOTIDE SEQUENCE [LARGE SCALE GENOMIC DNA]</scope>
    <source>
        <strain evidence="20 21">LMa1</strain>
    </source>
</reference>
<dbReference type="Pfam" id="PF03483">
    <property type="entry name" value="B3_4"/>
    <property type="match status" value="1"/>
</dbReference>
<comment type="cofactor">
    <cofactor evidence="15">
        <name>Mg(2+)</name>
        <dbReference type="ChEBI" id="CHEBI:18420"/>
    </cofactor>
    <text evidence="15">Binds 2 magnesium ions per tetramer.</text>
</comment>
<dbReference type="Gene3D" id="3.50.40.10">
    <property type="entry name" value="Phenylalanyl-trna Synthetase, Chain B, domain 3"/>
    <property type="match status" value="1"/>
</dbReference>
<evidence type="ECO:0000256" key="3">
    <source>
        <dbReference type="ARBA" id="ARBA00011209"/>
    </source>
</evidence>
<dbReference type="HAMAP" id="MF_00283">
    <property type="entry name" value="Phe_tRNA_synth_beta1"/>
    <property type="match status" value="1"/>
</dbReference>
<evidence type="ECO:0000256" key="11">
    <source>
        <dbReference type="ARBA" id="ARBA00022884"/>
    </source>
</evidence>
<dbReference type="InterPro" id="IPR012340">
    <property type="entry name" value="NA-bd_OB-fold"/>
</dbReference>
<dbReference type="GO" id="GO:0004826">
    <property type="term" value="F:phenylalanine-tRNA ligase activity"/>
    <property type="evidence" value="ECO:0007669"/>
    <property type="project" value="UniProtKB-UniRule"/>
</dbReference>
<dbReference type="GO" id="GO:0016740">
    <property type="term" value="F:transferase activity"/>
    <property type="evidence" value="ECO:0007669"/>
    <property type="project" value="UniProtKB-ARBA"/>
</dbReference>
<dbReference type="InterPro" id="IPR005146">
    <property type="entry name" value="B3/B4_tRNA-bd"/>
</dbReference>
<dbReference type="Gene3D" id="2.40.50.140">
    <property type="entry name" value="Nucleic acid-binding proteins"/>
    <property type="match status" value="1"/>
</dbReference>
<dbReference type="SMART" id="SM00874">
    <property type="entry name" value="B5"/>
    <property type="match status" value="1"/>
</dbReference>
<dbReference type="OrthoDB" id="9805455at2"/>
<dbReference type="Pfam" id="PF01588">
    <property type="entry name" value="tRNA_bind"/>
    <property type="match status" value="1"/>
</dbReference>
<dbReference type="FunFam" id="3.30.70.380:FF:000001">
    <property type="entry name" value="Phenylalanine--tRNA ligase beta subunit"/>
    <property type="match status" value="1"/>
</dbReference>
<gene>
    <name evidence="15" type="primary">pheT</name>
    <name evidence="20" type="ORF">A6M21_01225</name>
</gene>
<dbReference type="InterPro" id="IPR033714">
    <property type="entry name" value="tRNA_bind_bactPheRS"/>
</dbReference>
<comment type="caution">
    <text evidence="20">The sequence shown here is derived from an EMBL/GenBank/DDBJ whole genome shotgun (WGS) entry which is preliminary data.</text>
</comment>